<dbReference type="InterPro" id="IPR000477">
    <property type="entry name" value="RT_dom"/>
</dbReference>
<organism evidence="2 3">
    <name type="scientific">Octopus sinensis</name>
    <name type="common">East Asian common octopus</name>
    <dbReference type="NCBI Taxonomy" id="2607531"/>
    <lineage>
        <taxon>Eukaryota</taxon>
        <taxon>Metazoa</taxon>
        <taxon>Spiralia</taxon>
        <taxon>Lophotrochozoa</taxon>
        <taxon>Mollusca</taxon>
        <taxon>Cephalopoda</taxon>
        <taxon>Coleoidea</taxon>
        <taxon>Octopodiformes</taxon>
        <taxon>Octopoda</taxon>
        <taxon>Incirrata</taxon>
        <taxon>Octopodidae</taxon>
        <taxon>Octopus</taxon>
    </lineage>
</organism>
<dbReference type="PANTHER" id="PTHR48462">
    <property type="entry name" value="PROTEIN, PUTATIVE-RELATED"/>
    <property type="match status" value="1"/>
</dbReference>
<keyword evidence="2" id="KW-1185">Reference proteome</keyword>
<evidence type="ECO:0000313" key="3">
    <source>
        <dbReference type="RefSeq" id="XP_029655705.1"/>
    </source>
</evidence>
<protein>
    <submittedName>
        <fullName evidence="3">Uncharacterized protein LOC115229508</fullName>
    </submittedName>
</protein>
<dbReference type="RefSeq" id="XP_029655705.1">
    <property type="nucleotide sequence ID" value="XM_029799845.1"/>
</dbReference>
<dbReference type="PANTHER" id="PTHR48462:SF1">
    <property type="entry name" value="PROTEIN, PUTATIVE-RELATED"/>
    <property type="match status" value="1"/>
</dbReference>
<accession>A0A6P7U0G5</accession>
<dbReference type="Proteomes" id="UP000515154">
    <property type="component" value="Unplaced"/>
</dbReference>
<reference evidence="3" key="1">
    <citation type="submission" date="2025-08" db="UniProtKB">
        <authorList>
            <consortium name="RefSeq"/>
        </authorList>
    </citation>
    <scope>IDENTIFICATION</scope>
</reference>
<dbReference type="Pfam" id="PF00078">
    <property type="entry name" value="RVT_1"/>
    <property type="match status" value="1"/>
</dbReference>
<evidence type="ECO:0000313" key="2">
    <source>
        <dbReference type="Proteomes" id="UP000515154"/>
    </source>
</evidence>
<proteinExistence type="predicted"/>
<feature type="domain" description="Reverse transcriptase" evidence="1">
    <location>
        <begin position="248"/>
        <end position="499"/>
    </location>
</feature>
<evidence type="ECO:0000259" key="1">
    <source>
        <dbReference type="PROSITE" id="PS50878"/>
    </source>
</evidence>
<dbReference type="AlphaFoldDB" id="A0A6P7U0G5"/>
<gene>
    <name evidence="3" type="primary">LOC115229508</name>
</gene>
<name>A0A6P7U0G5_9MOLL</name>
<sequence length="728" mass="79802">MIICNKNKHALPVSDAEDFLRYLSALRRCRYIPVRIPKAVRLLAAESLATLIGNATKKHSDALSWAKLFLFPVYALGVPIQQQRDGQSLAKVLKAQIGEFMSNFESVLCPPTEGTHKVEIRPSKASEAERIRRLVRTKLMEGDVKAAVRTISSDLGTLPYSTATVSALKAKHPSAPEDFREFHLPNVMPLVASAPDVSDSLKSFRRSSSGGVDGLRPGHVRDLICRLSGENNTTLLKKIVELSNKILSGDLCSFARELIFSSCLTALKKADGGVRPIAIGNIFRRIASKIASKAGSGELLSYFVPTQLGVGVRGGAEAGIHALREFVFSSTDSQRILAKIDLKNAFNSVRSDCILEACAKKIPHILPIVNLAYSKPSALVFGTTILDSANGVQQGDPLGSLLFSLAIHQTTRSCKNDLNMWYLDDGVIGGTPEGILETLKSLVFNFGALGLEFNCGKCEIVNVNTDELSFRKWMTEFNKLLPGCTFPLKEDLIFLGSPIFESGIKAVMKAKISEFSFLSEKLRCVDSHIGLFLMRNCLSIPKLTYFLGTAQCYQETDLLEDYSEHMRACTEDILNVSFDTQSWRQATLPISLGGIGLITPADSAHGAYFSSVLSSRDMIDTVLSQINEQRKSFAVDDCVAVWEKLGLPLPSDVTCQSEWTSKIHANTFSCLKETMDHRRLACLQAGSQPLSGAWLNCYPCNTTGCLLNDEAVRIGVCLRLGLRVYEKP</sequence>
<dbReference type="PROSITE" id="PS50878">
    <property type="entry name" value="RT_POL"/>
    <property type="match status" value="1"/>
</dbReference>
<dbReference type="KEGG" id="osn:115229508"/>